<sequence precursor="true">MTMNFNLLKERSSRALLASGFAVLLGAFAASSATAQVTFPDLSAGGTFTLNAGETTTNTATAAIADDALAVLNINGTWNSGGFETQLGGINGGNASQDVTLNIGATGEVNWTSAWIAAGWPGNAVDPAIPGVVIDFQEGGVLSFDGAGFGPRSNGGSGWSGNGTAANNGGGANALTLYSYLYDAGVILFEGGNSGNFAQTFTFSGVVNGAHTLTAEPLNFDIGDFNEDTFVNVADFTILSNNLAGELDGPVVYADGDIDFDGDVDLDDFGQFKDLFPAVVAAATGVPEPHTLGLLALACGLLTSVRTRHSRS</sequence>
<name>A0A517MXJ8_9BACT</name>
<dbReference type="EMBL" id="CP036263">
    <property type="protein sequence ID" value="QDS99579.1"/>
    <property type="molecule type" value="Genomic_DNA"/>
</dbReference>
<evidence type="ECO:0000313" key="3">
    <source>
        <dbReference type="Proteomes" id="UP000319852"/>
    </source>
</evidence>
<reference evidence="2 3" key="1">
    <citation type="submission" date="2019-02" db="EMBL/GenBank/DDBJ databases">
        <title>Deep-cultivation of Planctomycetes and their phenomic and genomic characterization uncovers novel biology.</title>
        <authorList>
            <person name="Wiegand S."/>
            <person name="Jogler M."/>
            <person name="Boedeker C."/>
            <person name="Pinto D."/>
            <person name="Vollmers J."/>
            <person name="Rivas-Marin E."/>
            <person name="Kohn T."/>
            <person name="Peeters S.H."/>
            <person name="Heuer A."/>
            <person name="Rast P."/>
            <person name="Oberbeckmann S."/>
            <person name="Bunk B."/>
            <person name="Jeske O."/>
            <person name="Meyerdierks A."/>
            <person name="Storesund J.E."/>
            <person name="Kallscheuer N."/>
            <person name="Luecker S."/>
            <person name="Lage O.M."/>
            <person name="Pohl T."/>
            <person name="Merkel B.J."/>
            <person name="Hornburger P."/>
            <person name="Mueller R.-W."/>
            <person name="Bruemmer F."/>
            <person name="Labrenz M."/>
            <person name="Spormann A.M."/>
            <person name="Op den Camp H."/>
            <person name="Overmann J."/>
            <person name="Amann R."/>
            <person name="Jetten M.S.M."/>
            <person name="Mascher T."/>
            <person name="Medema M.H."/>
            <person name="Devos D.P."/>
            <person name="Kaster A.-K."/>
            <person name="Ovreas L."/>
            <person name="Rohde M."/>
            <person name="Galperin M.Y."/>
            <person name="Jogler C."/>
        </authorList>
    </citation>
    <scope>NUCLEOTIDE SEQUENCE [LARGE SCALE GENOMIC DNA]</scope>
    <source>
        <strain evidence="2 3">HG15A2</strain>
    </source>
</reference>
<feature type="chain" id="PRO_5021734884" description="PEP-CTERM protein-sorting domain-containing protein" evidence="1">
    <location>
        <begin position="36"/>
        <end position="312"/>
    </location>
</feature>
<dbReference type="Gene3D" id="1.10.1330.10">
    <property type="entry name" value="Dockerin domain"/>
    <property type="match status" value="1"/>
</dbReference>
<proteinExistence type="predicted"/>
<feature type="signal peptide" evidence="1">
    <location>
        <begin position="1"/>
        <end position="35"/>
    </location>
</feature>
<dbReference type="InterPro" id="IPR036439">
    <property type="entry name" value="Dockerin_dom_sf"/>
</dbReference>
<evidence type="ECO:0000313" key="2">
    <source>
        <dbReference type="EMBL" id="QDS99579.1"/>
    </source>
</evidence>
<evidence type="ECO:0000256" key="1">
    <source>
        <dbReference type="SAM" id="SignalP"/>
    </source>
</evidence>
<dbReference type="Proteomes" id="UP000319852">
    <property type="component" value="Chromosome"/>
</dbReference>
<dbReference type="KEGG" id="amob:HG15A2_29040"/>
<dbReference type="RefSeq" id="WP_145060777.1">
    <property type="nucleotide sequence ID" value="NZ_CP036263.1"/>
</dbReference>
<keyword evidence="1" id="KW-0732">Signal</keyword>
<dbReference type="GO" id="GO:0000272">
    <property type="term" value="P:polysaccharide catabolic process"/>
    <property type="evidence" value="ECO:0007669"/>
    <property type="project" value="InterPro"/>
</dbReference>
<protein>
    <recommendedName>
        <fullName evidence="4">PEP-CTERM protein-sorting domain-containing protein</fullName>
    </recommendedName>
</protein>
<evidence type="ECO:0008006" key="4">
    <source>
        <dbReference type="Google" id="ProtNLM"/>
    </source>
</evidence>
<dbReference type="AlphaFoldDB" id="A0A517MXJ8"/>
<keyword evidence="3" id="KW-1185">Reference proteome</keyword>
<dbReference type="SUPFAM" id="SSF63446">
    <property type="entry name" value="Type I dockerin domain"/>
    <property type="match status" value="1"/>
</dbReference>
<organism evidence="2 3">
    <name type="scientific">Adhaeretor mobilis</name>
    <dbReference type="NCBI Taxonomy" id="1930276"/>
    <lineage>
        <taxon>Bacteria</taxon>
        <taxon>Pseudomonadati</taxon>
        <taxon>Planctomycetota</taxon>
        <taxon>Planctomycetia</taxon>
        <taxon>Pirellulales</taxon>
        <taxon>Lacipirellulaceae</taxon>
        <taxon>Adhaeretor</taxon>
    </lineage>
</organism>
<gene>
    <name evidence="2" type="ORF">HG15A2_29040</name>
</gene>
<accession>A0A517MXJ8</accession>